<sequence length="174" mass="19919">MKKISILTILSSALLAAGPFGLELSKSTIDDALNVLDCNKEYSKSQFIDGVYKNNGYYLEFNNCKMMDNISTLVLGFNDDKVLEYAAISFNNKDNFKNLKQSLQSKYKITSSVEPFVGDKIVEFSDKNQIIKLEAMHMSFSLSLSYYTKDFEVRINKALKEKERKKQEKNTNML</sequence>
<name>A0ABS7WRR1_9BACT</name>
<feature type="signal peptide" evidence="1">
    <location>
        <begin position="1"/>
        <end position="16"/>
    </location>
</feature>
<proteinExistence type="predicted"/>
<evidence type="ECO:0000313" key="2">
    <source>
        <dbReference type="EMBL" id="MBZ7987438.1"/>
    </source>
</evidence>
<dbReference type="RefSeq" id="WP_172234125.1">
    <property type="nucleotide sequence ID" value="NZ_CP035946.1"/>
</dbReference>
<accession>A0ABS7WRR1</accession>
<gene>
    <name evidence="2" type="ORF">AVCANL283_04880</name>
</gene>
<evidence type="ECO:0000313" key="3">
    <source>
        <dbReference type="Proteomes" id="UP000786183"/>
    </source>
</evidence>
<protein>
    <submittedName>
        <fullName evidence="2">Uncharacterized protein</fullName>
    </submittedName>
</protein>
<keyword evidence="3" id="KW-1185">Reference proteome</keyword>
<dbReference type="EMBL" id="JACGBB010000008">
    <property type="protein sequence ID" value="MBZ7987438.1"/>
    <property type="molecule type" value="Genomic_DNA"/>
</dbReference>
<reference evidence="2 3" key="1">
    <citation type="submission" date="2020-07" db="EMBL/GenBank/DDBJ databases">
        <title>Transfer of Campylobacter canadensis to the novel genus Avispirillum gen. nov., that also includes two novel species recovered from migratory waterfowl: Avispirillum anseris sp. nov. and Avispirillum brantae sp. nov.</title>
        <authorList>
            <person name="Miller W.G."/>
            <person name="Chapman M.H."/>
            <person name="Yee E."/>
            <person name="Inglis G.D."/>
        </authorList>
    </citation>
    <scope>NUCLEOTIDE SEQUENCE [LARGE SCALE GENOMIC DNA]</scope>
    <source>
        <strain evidence="2 3">L283</strain>
    </source>
</reference>
<dbReference type="Proteomes" id="UP000786183">
    <property type="component" value="Unassembled WGS sequence"/>
</dbReference>
<feature type="chain" id="PRO_5046465862" evidence="1">
    <location>
        <begin position="17"/>
        <end position="174"/>
    </location>
</feature>
<organism evidence="2 3">
    <name type="scientific">Campylobacter canadensis</name>
    <dbReference type="NCBI Taxonomy" id="449520"/>
    <lineage>
        <taxon>Bacteria</taxon>
        <taxon>Pseudomonadati</taxon>
        <taxon>Campylobacterota</taxon>
        <taxon>Epsilonproteobacteria</taxon>
        <taxon>Campylobacterales</taxon>
        <taxon>Campylobacteraceae</taxon>
        <taxon>Campylobacter</taxon>
    </lineage>
</organism>
<keyword evidence="1" id="KW-0732">Signal</keyword>
<comment type="caution">
    <text evidence="2">The sequence shown here is derived from an EMBL/GenBank/DDBJ whole genome shotgun (WGS) entry which is preliminary data.</text>
</comment>
<evidence type="ECO:0000256" key="1">
    <source>
        <dbReference type="SAM" id="SignalP"/>
    </source>
</evidence>